<evidence type="ECO:0000256" key="11">
    <source>
        <dbReference type="ARBA" id="ARBA00029811"/>
    </source>
</evidence>
<evidence type="ECO:0000256" key="8">
    <source>
        <dbReference type="ARBA" id="ARBA00022801"/>
    </source>
</evidence>
<dbReference type="Pfam" id="PF01433">
    <property type="entry name" value="Peptidase_M1"/>
    <property type="match status" value="1"/>
</dbReference>
<evidence type="ECO:0000256" key="9">
    <source>
        <dbReference type="ARBA" id="ARBA00022833"/>
    </source>
</evidence>
<reference evidence="16 17" key="1">
    <citation type="submission" date="2019-03" db="EMBL/GenBank/DDBJ databases">
        <title>Draft genome sequences of novel Actinobacteria.</title>
        <authorList>
            <person name="Sahin N."/>
            <person name="Ay H."/>
            <person name="Saygin H."/>
        </authorList>
    </citation>
    <scope>NUCLEOTIDE SEQUENCE [LARGE SCALE GENOMIC DNA]</scope>
    <source>
        <strain evidence="16 17">H3C3</strain>
    </source>
</reference>
<comment type="catalytic activity">
    <reaction evidence="1">
        <text>Release of an N-terminal amino acid, Xaa-|-Yaa- from a peptide, amide or arylamide. Xaa is preferably Ala, but may be most amino acids including Pro (slow action). When a terminal hydrophobic residue is followed by a prolyl residue, the two may be released as an intact Xaa-Pro dipeptide.</text>
        <dbReference type="EC" id="3.4.11.2"/>
    </reaction>
</comment>
<dbReference type="EC" id="3.4.11.2" evidence="4"/>
<feature type="domain" description="Aminopeptidase N-like N-terminal" evidence="15">
    <location>
        <begin position="80"/>
        <end position="251"/>
    </location>
</feature>
<comment type="caution">
    <text evidence="16">The sequence shown here is derived from an EMBL/GenBank/DDBJ whole genome shotgun (WGS) entry which is preliminary data.</text>
</comment>
<evidence type="ECO:0000256" key="1">
    <source>
        <dbReference type="ARBA" id="ARBA00000098"/>
    </source>
</evidence>
<dbReference type="SUPFAM" id="SSF55486">
    <property type="entry name" value="Metalloproteases ('zincins'), catalytic domain"/>
    <property type="match status" value="1"/>
</dbReference>
<dbReference type="InterPro" id="IPR001930">
    <property type="entry name" value="Peptidase_M1"/>
</dbReference>
<dbReference type="InterPro" id="IPR050344">
    <property type="entry name" value="Peptidase_M1_aminopeptidases"/>
</dbReference>
<evidence type="ECO:0000256" key="10">
    <source>
        <dbReference type="ARBA" id="ARBA00023049"/>
    </source>
</evidence>
<dbReference type="CDD" id="cd09603">
    <property type="entry name" value="M1_APN_like"/>
    <property type="match status" value="1"/>
</dbReference>
<name>A0A4R5B2R2_9ACTN</name>
<dbReference type="InterPro" id="IPR045357">
    <property type="entry name" value="Aminopeptidase_N-like_N"/>
</dbReference>
<dbReference type="GO" id="GO:0016285">
    <property type="term" value="F:alanyl aminopeptidase activity"/>
    <property type="evidence" value="ECO:0007669"/>
    <property type="project" value="UniProtKB-EC"/>
</dbReference>
<sequence length="489" mass="53128">MPPPPHGHAGDTPPGTSTALDDCGRSPSAPDRPVPIQPGSVQQEGAQQEVAEDGAGIPGAAGLGDAYFKDAGNGGYDVAHYDVALAYAGPKTGSVDATVTISAKATQHLSGFNLDYRGPEIVAVTVDGRPVRYRREGQELTVTPASAIPAGRAFTAVVRYSGRPGPIHNESLGTYGWVPSKDGAIIVAEPDGAPTWLPVNDHPRDKATYAFRVTVPKDLRVLANGRPGRTVPDGATTTYEWAEESPMASYLAMVAIGRFEVRETTAGGIPVITAVDPRFKAAAKELESLTVRALKWEATVFGPYPFATAGGIVDDPRLDYALETQERPVYGGFVPDEDFVVHELAHQWFGDSVSVRDWRDIWLNEGFATYAEWLWRERGKKDSAKKIFNRYYRQPAGSPIFVPPPGRPGGADRLFGFSVYVRGAMCLQALRDRVGDRSFFTILRTWADERRHASGTTPQFVALAERISGKRLGGLFDAWLYTKAKPKKW</sequence>
<dbReference type="GO" id="GO:0008237">
    <property type="term" value="F:metallopeptidase activity"/>
    <property type="evidence" value="ECO:0007669"/>
    <property type="project" value="UniProtKB-KW"/>
</dbReference>
<evidence type="ECO:0000313" key="16">
    <source>
        <dbReference type="EMBL" id="TDD79283.1"/>
    </source>
</evidence>
<dbReference type="SUPFAM" id="SSF63737">
    <property type="entry name" value="Leukotriene A4 hydrolase N-terminal domain"/>
    <property type="match status" value="1"/>
</dbReference>
<dbReference type="PRINTS" id="PR00756">
    <property type="entry name" value="ALADIPTASE"/>
</dbReference>
<dbReference type="PANTHER" id="PTHR11533:SF297">
    <property type="entry name" value="AMINOPEPTIDASE N"/>
    <property type="match status" value="1"/>
</dbReference>
<evidence type="ECO:0000259" key="15">
    <source>
        <dbReference type="Pfam" id="PF17900"/>
    </source>
</evidence>
<gene>
    <name evidence="16" type="ORF">E1298_28085</name>
</gene>
<accession>A0A4R5B2R2</accession>
<dbReference type="InterPro" id="IPR014782">
    <property type="entry name" value="Peptidase_M1_dom"/>
</dbReference>
<dbReference type="PANTHER" id="PTHR11533">
    <property type="entry name" value="PROTEASE M1 ZINC METALLOPROTEASE"/>
    <property type="match status" value="1"/>
</dbReference>
<keyword evidence="6" id="KW-0645">Protease</keyword>
<comment type="cofactor">
    <cofactor evidence="2">
        <name>Zn(2+)</name>
        <dbReference type="ChEBI" id="CHEBI:29105"/>
    </cofactor>
</comment>
<evidence type="ECO:0000256" key="7">
    <source>
        <dbReference type="ARBA" id="ARBA00022723"/>
    </source>
</evidence>
<dbReference type="GO" id="GO:0008270">
    <property type="term" value="F:zinc ion binding"/>
    <property type="evidence" value="ECO:0007669"/>
    <property type="project" value="InterPro"/>
</dbReference>
<evidence type="ECO:0000256" key="6">
    <source>
        <dbReference type="ARBA" id="ARBA00022670"/>
    </source>
</evidence>
<dbReference type="InterPro" id="IPR042097">
    <property type="entry name" value="Aminopeptidase_N-like_N_sf"/>
</dbReference>
<dbReference type="OrthoDB" id="100605at2"/>
<keyword evidence="10" id="KW-0482">Metalloprotease</keyword>
<dbReference type="Pfam" id="PF17900">
    <property type="entry name" value="Peptidase_M1_N"/>
    <property type="match status" value="1"/>
</dbReference>
<dbReference type="EMBL" id="SMKU01000179">
    <property type="protein sequence ID" value="TDD79283.1"/>
    <property type="molecule type" value="Genomic_DNA"/>
</dbReference>
<protein>
    <recommendedName>
        <fullName evidence="5">Aminopeptidase N</fullName>
        <ecNumber evidence="4">3.4.11.2</ecNumber>
    </recommendedName>
    <alternativeName>
        <fullName evidence="11">Alanine aminopeptidase</fullName>
    </alternativeName>
    <alternativeName>
        <fullName evidence="12">Lysyl aminopeptidase</fullName>
    </alternativeName>
</protein>
<keyword evidence="9" id="KW-0862">Zinc</keyword>
<evidence type="ECO:0000256" key="4">
    <source>
        <dbReference type="ARBA" id="ARBA00012564"/>
    </source>
</evidence>
<organism evidence="16 17">
    <name type="scientific">Actinomadura rubrisoli</name>
    <dbReference type="NCBI Taxonomy" id="2530368"/>
    <lineage>
        <taxon>Bacteria</taxon>
        <taxon>Bacillati</taxon>
        <taxon>Actinomycetota</taxon>
        <taxon>Actinomycetes</taxon>
        <taxon>Streptosporangiales</taxon>
        <taxon>Thermomonosporaceae</taxon>
        <taxon>Actinomadura</taxon>
    </lineage>
</organism>
<dbReference type="Proteomes" id="UP000294513">
    <property type="component" value="Unassembled WGS sequence"/>
</dbReference>
<evidence type="ECO:0000256" key="13">
    <source>
        <dbReference type="SAM" id="MobiDB-lite"/>
    </source>
</evidence>
<evidence type="ECO:0000256" key="12">
    <source>
        <dbReference type="ARBA" id="ARBA00031533"/>
    </source>
</evidence>
<keyword evidence="17" id="KW-1185">Reference proteome</keyword>
<feature type="domain" description="Peptidase M1 membrane alanine aminopeptidase" evidence="14">
    <location>
        <begin position="338"/>
        <end position="479"/>
    </location>
</feature>
<dbReference type="Gene3D" id="2.60.40.1730">
    <property type="entry name" value="tricorn interacting facor f3 domain"/>
    <property type="match status" value="1"/>
</dbReference>
<feature type="compositionally biased region" description="Low complexity" evidence="13">
    <location>
        <begin position="41"/>
        <end position="50"/>
    </location>
</feature>
<evidence type="ECO:0000259" key="14">
    <source>
        <dbReference type="Pfam" id="PF01433"/>
    </source>
</evidence>
<dbReference type="Gene3D" id="1.10.390.10">
    <property type="entry name" value="Neutral Protease Domain 2"/>
    <property type="match status" value="1"/>
</dbReference>
<comment type="similarity">
    <text evidence="3">Belongs to the peptidase M1 family.</text>
</comment>
<evidence type="ECO:0000256" key="2">
    <source>
        <dbReference type="ARBA" id="ARBA00001947"/>
    </source>
</evidence>
<evidence type="ECO:0000256" key="3">
    <source>
        <dbReference type="ARBA" id="ARBA00010136"/>
    </source>
</evidence>
<dbReference type="GO" id="GO:0006508">
    <property type="term" value="P:proteolysis"/>
    <property type="evidence" value="ECO:0007669"/>
    <property type="project" value="UniProtKB-KW"/>
</dbReference>
<dbReference type="AlphaFoldDB" id="A0A4R5B2R2"/>
<proteinExistence type="inferred from homology"/>
<evidence type="ECO:0000256" key="5">
    <source>
        <dbReference type="ARBA" id="ARBA00015611"/>
    </source>
</evidence>
<feature type="region of interest" description="Disordered" evidence="13">
    <location>
        <begin position="1"/>
        <end position="50"/>
    </location>
</feature>
<keyword evidence="7" id="KW-0479">Metal-binding</keyword>
<evidence type="ECO:0000313" key="17">
    <source>
        <dbReference type="Proteomes" id="UP000294513"/>
    </source>
</evidence>
<dbReference type="InterPro" id="IPR027268">
    <property type="entry name" value="Peptidase_M4/M1_CTD_sf"/>
</dbReference>
<keyword evidence="8" id="KW-0378">Hydrolase</keyword>